<dbReference type="PANTHER" id="PTHR43591">
    <property type="entry name" value="METHYLTRANSFERASE"/>
    <property type="match status" value="1"/>
</dbReference>
<dbReference type="SUPFAM" id="SSF53335">
    <property type="entry name" value="S-adenosyl-L-methionine-dependent methyltransferases"/>
    <property type="match status" value="1"/>
</dbReference>
<keyword evidence="4" id="KW-1185">Reference proteome</keyword>
<keyword evidence="3" id="KW-0489">Methyltransferase</keyword>
<proteinExistence type="inferred from homology"/>
<comment type="caution">
    <text evidence="3">The sequence shown here is derived from an EMBL/GenBank/DDBJ whole genome shotgun (WGS) entry which is preliminary data.</text>
</comment>
<sequence length="274" mass="29994">MADTTKPLAYFDDSAQSYEKSTGGCTRELAERILPFLDDVAADSVVLDNACGSGIVTDVLLRHFSAAPPRIFATDGAPKMVELVRARFSGDEDVTAAVMPGEALDVADATFTHSVTSLGLMFFADPAKGAAEIYRTLKPGGTAVVTGWEELGYVPIVREVQREIRPADEPFNYPIGADWFDPAHTERVMRAAGFEDVEMRSELVYWAEKTAEEVASFIAEMLGSIAFKDWDDAEKKRAEGVLMQVVRESIVDTERGGTRWVGIKMKAIVAVCRK</sequence>
<accession>A0A5Q4BK69</accession>
<dbReference type="Proteomes" id="UP000326340">
    <property type="component" value="Unassembled WGS sequence"/>
</dbReference>
<protein>
    <submittedName>
        <fullName evidence="3">Glandicoline B O-methyltransferase roqN</fullName>
    </submittedName>
</protein>
<name>A0A5Q4BK69_9PEZI</name>
<evidence type="ECO:0000256" key="1">
    <source>
        <dbReference type="ARBA" id="ARBA00038158"/>
    </source>
</evidence>
<dbReference type="PANTHER" id="PTHR43591:SF105">
    <property type="entry name" value="METHYLTRANSFERASE DOMAIN-CONTAINING PROTEIN-RELATED"/>
    <property type="match status" value="1"/>
</dbReference>
<reference evidence="3 4" key="1">
    <citation type="journal article" date="2019" name="Sci. Rep.">
        <title>Colletotrichum shisoi sp. nov., an anthracnose pathogen of Perilla frutescens in Japan: molecular phylogenetic, morphological and genomic evidence.</title>
        <authorList>
            <person name="Gan P."/>
            <person name="Tsushima A."/>
            <person name="Hiroyama R."/>
            <person name="Narusaka M."/>
            <person name="Takano Y."/>
            <person name="Narusaka Y."/>
            <person name="Kawaradani M."/>
            <person name="Damm U."/>
            <person name="Shirasu K."/>
        </authorList>
    </citation>
    <scope>NUCLEOTIDE SEQUENCE [LARGE SCALE GENOMIC DNA]</scope>
    <source>
        <strain evidence="3 4">PG-2018a</strain>
    </source>
</reference>
<dbReference type="AlphaFoldDB" id="A0A5Q4BK69"/>
<feature type="domain" description="Methyltransferase type 11" evidence="2">
    <location>
        <begin position="47"/>
        <end position="144"/>
    </location>
</feature>
<dbReference type="OrthoDB" id="2013972at2759"/>
<keyword evidence="3" id="KW-0808">Transferase</keyword>
<organism evidence="3 4">
    <name type="scientific">Colletotrichum shisoi</name>
    <dbReference type="NCBI Taxonomy" id="2078593"/>
    <lineage>
        <taxon>Eukaryota</taxon>
        <taxon>Fungi</taxon>
        <taxon>Dikarya</taxon>
        <taxon>Ascomycota</taxon>
        <taxon>Pezizomycotina</taxon>
        <taxon>Sordariomycetes</taxon>
        <taxon>Hypocreomycetidae</taxon>
        <taxon>Glomerellales</taxon>
        <taxon>Glomerellaceae</taxon>
        <taxon>Colletotrichum</taxon>
        <taxon>Colletotrichum destructivum species complex</taxon>
    </lineage>
</organism>
<dbReference type="InterPro" id="IPR029063">
    <property type="entry name" value="SAM-dependent_MTases_sf"/>
</dbReference>
<dbReference type="Gene3D" id="3.40.50.150">
    <property type="entry name" value="Vaccinia Virus protein VP39"/>
    <property type="match status" value="1"/>
</dbReference>
<evidence type="ECO:0000313" key="3">
    <source>
        <dbReference type="EMBL" id="TQN67037.1"/>
    </source>
</evidence>
<comment type="similarity">
    <text evidence="1">Belongs to the methyltransferase superfamily. LaeA methyltransferase family.</text>
</comment>
<evidence type="ECO:0000259" key="2">
    <source>
        <dbReference type="Pfam" id="PF08241"/>
    </source>
</evidence>
<dbReference type="InterPro" id="IPR013216">
    <property type="entry name" value="Methyltransf_11"/>
</dbReference>
<evidence type="ECO:0000313" key="4">
    <source>
        <dbReference type="Proteomes" id="UP000326340"/>
    </source>
</evidence>
<dbReference type="GO" id="GO:0032259">
    <property type="term" value="P:methylation"/>
    <property type="evidence" value="ECO:0007669"/>
    <property type="project" value="UniProtKB-KW"/>
</dbReference>
<dbReference type="GO" id="GO:0008757">
    <property type="term" value="F:S-adenosylmethionine-dependent methyltransferase activity"/>
    <property type="evidence" value="ECO:0007669"/>
    <property type="project" value="InterPro"/>
</dbReference>
<gene>
    <name evidence="3" type="primary">RoqN</name>
    <name evidence="3" type="ORF">CSHISOI_08470</name>
</gene>
<dbReference type="Pfam" id="PF08241">
    <property type="entry name" value="Methyltransf_11"/>
    <property type="match status" value="1"/>
</dbReference>
<dbReference type="CDD" id="cd02440">
    <property type="entry name" value="AdoMet_MTases"/>
    <property type="match status" value="1"/>
</dbReference>
<dbReference type="EMBL" id="PUHP01001023">
    <property type="protein sequence ID" value="TQN67037.1"/>
    <property type="molecule type" value="Genomic_DNA"/>
</dbReference>